<comment type="similarity">
    <text evidence="1 3">Belongs to the TPP enzyme family.</text>
</comment>
<dbReference type="AlphaFoldDB" id="A0A0U3AXT9"/>
<dbReference type="InterPro" id="IPR029035">
    <property type="entry name" value="DHS-like_NAD/FAD-binding_dom"/>
</dbReference>
<dbReference type="SUPFAM" id="SSF52467">
    <property type="entry name" value="DHS-like NAD/FAD-binding domain"/>
    <property type="match status" value="1"/>
</dbReference>
<dbReference type="GO" id="GO:0000287">
    <property type="term" value="F:magnesium ion binding"/>
    <property type="evidence" value="ECO:0007669"/>
    <property type="project" value="InterPro"/>
</dbReference>
<evidence type="ECO:0000313" key="7">
    <source>
        <dbReference type="EMBL" id="ALV82334.1"/>
    </source>
</evidence>
<dbReference type="InterPro" id="IPR029061">
    <property type="entry name" value="THDP-binding"/>
</dbReference>
<reference evidence="7" key="1">
    <citation type="submission" date="2015-08" db="EMBL/GenBank/DDBJ databases">
        <title>Discovery of a novel antibiotic invisible to genome mining, by efficient functional screening of genomic libraries.</title>
        <authorList>
            <person name="Xu M."/>
            <person name="Wang Y."/>
            <person name="Liu M."/>
            <person name="Zhao Z."/>
            <person name="Xu L."/>
            <person name="Chen X."/>
            <person name="Gao G."/>
            <person name="Han D."/>
            <person name="Liu L."/>
            <person name="Huang S."/>
            <person name="He X."/>
            <person name="Lin S."/>
            <person name="Kang Q."/>
            <person name="Ou H."/>
            <person name="Zhou H."/>
            <person name="Pang X."/>
            <person name="Deng Z."/>
            <person name="Tao M."/>
        </authorList>
    </citation>
    <scope>NUCLEOTIDE SEQUENCE</scope>
    <source>
        <strain evidence="7">Sal35</strain>
    </source>
</reference>
<keyword evidence="2 3" id="KW-0786">Thiamine pyrophosphate</keyword>
<evidence type="ECO:0000259" key="4">
    <source>
        <dbReference type="Pfam" id="PF00205"/>
    </source>
</evidence>
<dbReference type="EMBL" id="KT362046">
    <property type="protein sequence ID" value="ALV82334.1"/>
    <property type="molecule type" value="Genomic_DNA"/>
</dbReference>
<accession>A0A0U3AXT9</accession>
<dbReference type="GO" id="GO:0009097">
    <property type="term" value="P:isoleucine biosynthetic process"/>
    <property type="evidence" value="ECO:0007669"/>
    <property type="project" value="TreeGrafter"/>
</dbReference>
<organism evidence="7">
    <name type="scientific">Streptomyces rochei</name>
    <name type="common">Streptomyces parvullus</name>
    <dbReference type="NCBI Taxonomy" id="1928"/>
    <lineage>
        <taxon>Bacteria</taxon>
        <taxon>Bacillati</taxon>
        <taxon>Actinomycetota</taxon>
        <taxon>Actinomycetes</taxon>
        <taxon>Kitasatosporales</taxon>
        <taxon>Streptomycetaceae</taxon>
        <taxon>Streptomyces</taxon>
        <taxon>Streptomyces rochei group</taxon>
    </lineage>
</organism>
<name>A0A0U3AXT9_STRRO</name>
<feature type="domain" description="Thiamine pyrophosphate enzyme central" evidence="4">
    <location>
        <begin position="186"/>
        <end position="316"/>
    </location>
</feature>
<dbReference type="GO" id="GO:0030976">
    <property type="term" value="F:thiamine pyrophosphate binding"/>
    <property type="evidence" value="ECO:0007669"/>
    <property type="project" value="InterPro"/>
</dbReference>
<feature type="domain" description="Thiamine pyrophosphate enzyme N-terminal TPP-binding" evidence="6">
    <location>
        <begin position="1"/>
        <end position="105"/>
    </location>
</feature>
<feature type="domain" description="Thiamine pyrophosphate enzyme TPP-binding" evidence="5">
    <location>
        <begin position="382"/>
        <end position="528"/>
    </location>
</feature>
<dbReference type="Gene3D" id="3.40.50.1220">
    <property type="entry name" value="TPP-binding domain"/>
    <property type="match status" value="1"/>
</dbReference>
<gene>
    <name evidence="7" type="primary">bor2G</name>
</gene>
<dbReference type="Pfam" id="PF00205">
    <property type="entry name" value="TPP_enzyme_M"/>
    <property type="match status" value="1"/>
</dbReference>
<evidence type="ECO:0000256" key="3">
    <source>
        <dbReference type="RuleBase" id="RU362132"/>
    </source>
</evidence>
<dbReference type="PANTHER" id="PTHR18968:SF9">
    <property type="entry name" value="3D-(3,5_4)-TRIHYDROXYCYCLOHEXANE-1,2-DIONE HYDROLASE"/>
    <property type="match status" value="1"/>
</dbReference>
<dbReference type="CDD" id="cd00568">
    <property type="entry name" value="TPP_enzymes"/>
    <property type="match status" value="1"/>
</dbReference>
<evidence type="ECO:0000259" key="5">
    <source>
        <dbReference type="Pfam" id="PF02775"/>
    </source>
</evidence>
<protein>
    <submittedName>
        <fullName evidence="7">Putative acetolactate synthase</fullName>
    </submittedName>
</protein>
<evidence type="ECO:0000256" key="1">
    <source>
        <dbReference type="ARBA" id="ARBA00007812"/>
    </source>
</evidence>
<dbReference type="Pfam" id="PF02776">
    <property type="entry name" value="TPP_enzyme_N"/>
    <property type="match status" value="1"/>
</dbReference>
<dbReference type="GO" id="GO:0009099">
    <property type="term" value="P:L-valine biosynthetic process"/>
    <property type="evidence" value="ECO:0007669"/>
    <property type="project" value="TreeGrafter"/>
</dbReference>
<dbReference type="InterPro" id="IPR011766">
    <property type="entry name" value="TPP_enzyme_TPP-bd"/>
</dbReference>
<dbReference type="InterPro" id="IPR045229">
    <property type="entry name" value="TPP_enz"/>
</dbReference>
<dbReference type="InterPro" id="IPR012000">
    <property type="entry name" value="Thiamin_PyroP_enz_cen_dom"/>
</dbReference>
<dbReference type="PANTHER" id="PTHR18968">
    <property type="entry name" value="THIAMINE PYROPHOSPHATE ENZYMES"/>
    <property type="match status" value="1"/>
</dbReference>
<dbReference type="InterPro" id="IPR012001">
    <property type="entry name" value="Thiamin_PyroP_enz_TPP-bd_dom"/>
</dbReference>
<dbReference type="GO" id="GO:0003984">
    <property type="term" value="F:acetolactate synthase activity"/>
    <property type="evidence" value="ECO:0007669"/>
    <property type="project" value="TreeGrafter"/>
</dbReference>
<proteinExistence type="inferred from homology"/>
<dbReference type="SUPFAM" id="SSF52518">
    <property type="entry name" value="Thiamin diphosphate-binding fold (THDP-binding)"/>
    <property type="match status" value="2"/>
</dbReference>
<evidence type="ECO:0000256" key="2">
    <source>
        <dbReference type="ARBA" id="ARBA00023052"/>
    </source>
</evidence>
<evidence type="ECO:0000259" key="6">
    <source>
        <dbReference type="Pfam" id="PF02776"/>
    </source>
</evidence>
<dbReference type="GO" id="GO:0050660">
    <property type="term" value="F:flavin adenine dinucleotide binding"/>
    <property type="evidence" value="ECO:0007669"/>
    <property type="project" value="TreeGrafter"/>
</dbReference>
<dbReference type="Pfam" id="PF02775">
    <property type="entry name" value="TPP_enzyme_C"/>
    <property type="match status" value="1"/>
</dbReference>
<dbReference type="CDD" id="cd07035">
    <property type="entry name" value="TPP_PYR_POX_like"/>
    <property type="match status" value="1"/>
</dbReference>
<dbReference type="GO" id="GO:0005948">
    <property type="term" value="C:acetolactate synthase complex"/>
    <property type="evidence" value="ECO:0007669"/>
    <property type="project" value="TreeGrafter"/>
</dbReference>
<sequence>MKVFHALADALTAHGVDTVFGLMGNANLLYLPAFADAGGRFVAVAHEAGAVAMADGRARMCGGIGVASVTHGPAFTNALTPLVEAARSHSQVLLITGDPPPVPTHFHHFDIATVAAAAGAGYERVHRPASLVADLNRAVQRIVAERRPVVLNVPIDLMQAEAGEQAPVTLPVAPGPLAAPEAEALDGALGLIGSAKRPLVLAGHGAAVAGAREALVELADRTGAALATTVLGKEMFAGHPRDVGIFGSLAHSVASTVIAESDCVIAFGASLNMWTVLNGELLRGKRVVHVDTDPARFGSYSPVDEPVAGDARRTAETMNVLLDQAGVTAANGAWAERVAGQLAGFSPQDDVDDRSGAETVDIRTAMIRLDRILPAERSVVSDIGRFDVGVWPYLRVADPLHFTVMGGFGSIGLGIAGAIGAATAGTGRPVVAAVGDGGFMMHLSEFTTAVRYRLPLVVVVLNDGAYGAEHYKLRNHGYDPAYSAFAWPDLAGLATAMGARALTVRKAEELDAVGDLLSTLEGPLLVDVRLDPDVNLVRY</sequence>
<dbReference type="Gene3D" id="3.40.50.970">
    <property type="match status" value="2"/>
</dbReference>